<dbReference type="PANTHER" id="PTHR34859:SF2">
    <property type="entry name" value="LYSM DOMAIN-CONTAINING PROTEIN"/>
    <property type="match status" value="1"/>
</dbReference>
<dbReference type="eggNOG" id="ENOG502S6IW">
    <property type="taxonomic scope" value="Eukaryota"/>
</dbReference>
<dbReference type="GeneID" id="8242825"/>
<dbReference type="STRING" id="296587.C1E4Y7"/>
<keyword evidence="3" id="KW-1185">Reference proteome</keyword>
<proteinExistence type="predicted"/>
<sequence>MQEAEDINTETESNQQEFAEQCAVDEGSLAIPEPDFSAFEAFENHLIEMHEGQYKLSTLNESMAAGLGRRRILGGKRKKKQKKRDDDDDDDDDYDFGGIDTKFCWKSSYGRGVGTIPNKCPPGKERRGFLCYDKCDKFTDAQYVRGGVGDCHQKCTAGFRDHGMLCHKGNHGRGWGKSHCGWYRWSAAGLGEPATRRQLLGGAKTKLVCAGPECRKRGLDSCGALCYPHCPSSHPRKIGCNLCGVSCSGYAGGSVPPSCMKKVKFSPGLQSPTCPDNKEYDAGLCYQSCRPGYRGVGPVCWGQPPVVNGRRWVNCGFGAANSDAACAEVITSQILGPLEMVAFVATAGTSSFATIGPKSAARMTSKLANTFKGSKVKMMKDAGNSLKKSAKKQLDDMEPQDAAEFTDKVDTLARSQSETEAVQAAAELAAMVDTTGVASTIAAFSWDTCDKIHSSG</sequence>
<reference evidence="2 3" key="1">
    <citation type="journal article" date="2009" name="Science">
        <title>Green evolution and dynamic adaptations revealed by genomes of the marine picoeukaryotes Micromonas.</title>
        <authorList>
            <person name="Worden A.Z."/>
            <person name="Lee J.H."/>
            <person name="Mock T."/>
            <person name="Rouze P."/>
            <person name="Simmons M.P."/>
            <person name="Aerts A.L."/>
            <person name="Allen A.E."/>
            <person name="Cuvelier M.L."/>
            <person name="Derelle E."/>
            <person name="Everett M.V."/>
            <person name="Foulon E."/>
            <person name="Grimwood J."/>
            <person name="Gundlach H."/>
            <person name="Henrissat B."/>
            <person name="Napoli C."/>
            <person name="McDonald S.M."/>
            <person name="Parker M.S."/>
            <person name="Rombauts S."/>
            <person name="Salamov A."/>
            <person name="Von Dassow P."/>
            <person name="Badger J.H."/>
            <person name="Coutinho P.M."/>
            <person name="Demir E."/>
            <person name="Dubchak I."/>
            <person name="Gentemann C."/>
            <person name="Eikrem W."/>
            <person name="Gready J.E."/>
            <person name="John U."/>
            <person name="Lanier W."/>
            <person name="Lindquist E.A."/>
            <person name="Lucas S."/>
            <person name="Mayer K.F."/>
            <person name="Moreau H."/>
            <person name="Not F."/>
            <person name="Otillar R."/>
            <person name="Panaud O."/>
            <person name="Pangilinan J."/>
            <person name="Paulsen I."/>
            <person name="Piegu B."/>
            <person name="Poliakov A."/>
            <person name="Robbens S."/>
            <person name="Schmutz J."/>
            <person name="Toulza E."/>
            <person name="Wyss T."/>
            <person name="Zelensky A."/>
            <person name="Zhou K."/>
            <person name="Armbrust E.V."/>
            <person name="Bhattacharya D."/>
            <person name="Goodenough U.W."/>
            <person name="Van de Peer Y."/>
            <person name="Grigoriev I.V."/>
        </authorList>
    </citation>
    <scope>NUCLEOTIDE SEQUENCE [LARGE SCALE GENOMIC DNA]</scope>
    <source>
        <strain evidence="3">RCC299 / NOUM17</strain>
    </source>
</reference>
<dbReference type="InParanoid" id="C1E4Y7"/>
<protein>
    <submittedName>
        <fullName evidence="2">Uncharacterized protein</fullName>
    </submittedName>
</protein>
<dbReference type="PANTHER" id="PTHR34859">
    <property type="entry name" value="UNNAMED PRODUCT"/>
    <property type="match status" value="1"/>
</dbReference>
<gene>
    <name evidence="2" type="ORF">MICPUN_108178</name>
</gene>
<evidence type="ECO:0000313" key="3">
    <source>
        <dbReference type="Proteomes" id="UP000002009"/>
    </source>
</evidence>
<name>C1E4Y7_MICCC</name>
<dbReference type="RefSeq" id="XP_002501948.1">
    <property type="nucleotide sequence ID" value="XM_002501902.1"/>
</dbReference>
<accession>C1E4Y7</accession>
<dbReference type="AlphaFoldDB" id="C1E4Y7"/>
<organism evidence="2 3">
    <name type="scientific">Micromonas commoda (strain RCC299 / NOUM17 / CCMP2709)</name>
    <name type="common">Picoplanktonic green alga</name>
    <dbReference type="NCBI Taxonomy" id="296587"/>
    <lineage>
        <taxon>Eukaryota</taxon>
        <taxon>Viridiplantae</taxon>
        <taxon>Chlorophyta</taxon>
        <taxon>Mamiellophyceae</taxon>
        <taxon>Mamiellales</taxon>
        <taxon>Mamiellaceae</taxon>
        <taxon>Micromonas</taxon>
    </lineage>
</organism>
<dbReference type="KEGG" id="mis:MICPUN_108178"/>
<dbReference type="EMBL" id="CP001325">
    <property type="protein sequence ID" value="ACO63206.1"/>
    <property type="molecule type" value="Genomic_DNA"/>
</dbReference>
<dbReference type="Proteomes" id="UP000002009">
    <property type="component" value="Chromosome 4"/>
</dbReference>
<evidence type="ECO:0000256" key="1">
    <source>
        <dbReference type="SAM" id="MobiDB-lite"/>
    </source>
</evidence>
<dbReference type="OrthoDB" id="528882at2759"/>
<feature type="region of interest" description="Disordered" evidence="1">
    <location>
        <begin position="1"/>
        <end position="26"/>
    </location>
</feature>
<evidence type="ECO:0000313" key="2">
    <source>
        <dbReference type="EMBL" id="ACO63206.1"/>
    </source>
</evidence>